<keyword evidence="1" id="KW-1133">Transmembrane helix</keyword>
<feature type="transmembrane region" description="Helical" evidence="1">
    <location>
        <begin position="303"/>
        <end position="328"/>
    </location>
</feature>
<dbReference type="KEGG" id="haxz:M0R88_17840"/>
<dbReference type="InterPro" id="IPR007404">
    <property type="entry name" value="YdjM-like"/>
</dbReference>
<keyword evidence="1" id="KW-0472">Membrane</keyword>
<sequence>MMVGHAMIAFAVATALTMRRWPSERALAFGVVAGAFAAMPDVDMLYAVFGLAQVGLAGVWTMTEAFWRSSHLVHRAVTHSLVVGVVAAAAFAAAVAGRDAGDGSASDRRFAAGAFHRLLAVALVAGLVAVSVAESGLLGGAVMVAFLLAGLVVASLAVRWTDFGPRELLAAALLGLLTHPFGDLFTGAPPRFLYPLDLRLVTERVTLLADPTLNLLAVFGVELATIWLAGYVYLRATDRRVLEHVDTRAAFGAAYAIAAVAMPAPTLDVSYHFVFSILAVGAVGVAPTLLPSRSVLSAEWHEAVTWVLTGLSAVSIAALTYTLVYVSVPLF</sequence>
<feature type="transmembrane region" description="Helical" evidence="1">
    <location>
        <begin position="245"/>
        <end position="264"/>
    </location>
</feature>
<dbReference type="GeneID" id="72191757"/>
<keyword evidence="3" id="KW-1185">Reference proteome</keyword>
<accession>A0A8U0IHQ3</accession>
<protein>
    <submittedName>
        <fullName evidence="2">Metal-dependent hydrolase</fullName>
    </submittedName>
</protein>
<keyword evidence="2" id="KW-0378">Hydrolase</keyword>
<dbReference type="Pfam" id="PF04307">
    <property type="entry name" value="YdjM"/>
    <property type="match status" value="1"/>
</dbReference>
<feature type="transmembrane region" description="Helical" evidence="1">
    <location>
        <begin position="213"/>
        <end position="233"/>
    </location>
</feature>
<keyword evidence="1" id="KW-0812">Transmembrane</keyword>
<dbReference type="GO" id="GO:0016787">
    <property type="term" value="F:hydrolase activity"/>
    <property type="evidence" value="ECO:0007669"/>
    <property type="project" value="UniProtKB-KW"/>
</dbReference>
<evidence type="ECO:0000256" key="1">
    <source>
        <dbReference type="SAM" id="Phobius"/>
    </source>
</evidence>
<feature type="transmembrane region" description="Helical" evidence="1">
    <location>
        <begin position="110"/>
        <end position="130"/>
    </location>
</feature>
<dbReference type="RefSeq" id="WP_248654769.1">
    <property type="nucleotide sequence ID" value="NZ_CP096658.1"/>
</dbReference>
<dbReference type="AlphaFoldDB" id="A0A8U0IHQ3"/>
<name>A0A8U0IHQ3_9EURY</name>
<dbReference type="EMBL" id="CP096658">
    <property type="protein sequence ID" value="UPW00358.1"/>
    <property type="molecule type" value="Genomic_DNA"/>
</dbReference>
<evidence type="ECO:0000313" key="3">
    <source>
        <dbReference type="Proteomes" id="UP000830434"/>
    </source>
</evidence>
<evidence type="ECO:0000313" key="2">
    <source>
        <dbReference type="EMBL" id="UPW00358.1"/>
    </source>
</evidence>
<feature type="transmembrane region" description="Helical" evidence="1">
    <location>
        <begin position="137"/>
        <end position="158"/>
    </location>
</feature>
<proteinExistence type="predicted"/>
<feature type="transmembrane region" description="Helical" evidence="1">
    <location>
        <begin position="79"/>
        <end position="98"/>
    </location>
</feature>
<reference evidence="2" key="1">
    <citation type="submission" date="2022-04" db="EMBL/GenBank/DDBJ databases">
        <title>Diverse halophilic archaea isolated from saline environments.</title>
        <authorList>
            <person name="Cui H.-L."/>
        </authorList>
    </citation>
    <scope>NUCLEOTIDE SEQUENCE</scope>
    <source>
        <strain evidence="2">XZYJT40</strain>
    </source>
</reference>
<dbReference type="Proteomes" id="UP000830434">
    <property type="component" value="Chromosome"/>
</dbReference>
<gene>
    <name evidence="2" type="ORF">M0R88_17840</name>
</gene>
<feature type="transmembrane region" description="Helical" evidence="1">
    <location>
        <begin position="270"/>
        <end position="291"/>
    </location>
</feature>
<organism evidence="2 3">
    <name type="scientific">Halorussus gelatinilyticus</name>
    <dbReference type="NCBI Taxonomy" id="2937524"/>
    <lineage>
        <taxon>Archaea</taxon>
        <taxon>Methanobacteriati</taxon>
        <taxon>Methanobacteriota</taxon>
        <taxon>Stenosarchaea group</taxon>
        <taxon>Halobacteria</taxon>
        <taxon>Halobacteriales</taxon>
        <taxon>Haladaptataceae</taxon>
        <taxon>Halorussus</taxon>
    </lineage>
</organism>